<dbReference type="Proteomes" id="UP001623591">
    <property type="component" value="Unassembled WGS sequence"/>
</dbReference>
<dbReference type="EMBL" id="JBJHZZ010000001">
    <property type="protein sequence ID" value="MFL0245653.1"/>
    <property type="molecule type" value="Genomic_DNA"/>
</dbReference>
<evidence type="ECO:0000313" key="4">
    <source>
        <dbReference type="EMBL" id="MFL0245653.1"/>
    </source>
</evidence>
<dbReference type="InterPro" id="IPR050624">
    <property type="entry name" value="HTH-type_Tx_Regulator"/>
</dbReference>
<keyword evidence="1 2" id="KW-0238">DNA-binding</keyword>
<dbReference type="PROSITE" id="PS50977">
    <property type="entry name" value="HTH_TETR_2"/>
    <property type="match status" value="1"/>
</dbReference>
<dbReference type="PANTHER" id="PTHR43479">
    <property type="entry name" value="ACREF/ENVCD OPERON REPRESSOR-RELATED"/>
    <property type="match status" value="1"/>
</dbReference>
<name>A0ABW8SZ09_9CLOT</name>
<dbReference type="InterPro" id="IPR001647">
    <property type="entry name" value="HTH_TetR"/>
</dbReference>
<organism evidence="4 5">
    <name type="scientific">Candidatus Clostridium stratigraminis</name>
    <dbReference type="NCBI Taxonomy" id="3381661"/>
    <lineage>
        <taxon>Bacteria</taxon>
        <taxon>Bacillati</taxon>
        <taxon>Bacillota</taxon>
        <taxon>Clostridia</taxon>
        <taxon>Eubacteriales</taxon>
        <taxon>Clostridiaceae</taxon>
        <taxon>Clostridium</taxon>
    </lineage>
</organism>
<evidence type="ECO:0000259" key="3">
    <source>
        <dbReference type="PROSITE" id="PS50977"/>
    </source>
</evidence>
<dbReference type="PANTHER" id="PTHR43479:SF11">
    <property type="entry name" value="ACREF_ENVCD OPERON REPRESSOR-RELATED"/>
    <property type="match status" value="1"/>
</dbReference>
<dbReference type="RefSeq" id="WP_406768106.1">
    <property type="nucleotide sequence ID" value="NZ_JBJHZZ010000001.1"/>
</dbReference>
<keyword evidence="5" id="KW-1185">Reference proteome</keyword>
<dbReference type="InterPro" id="IPR009057">
    <property type="entry name" value="Homeodomain-like_sf"/>
</dbReference>
<feature type="DNA-binding region" description="H-T-H motif" evidence="2">
    <location>
        <begin position="29"/>
        <end position="48"/>
    </location>
</feature>
<reference evidence="4 5" key="1">
    <citation type="submission" date="2024-11" db="EMBL/GenBank/DDBJ databases">
        <authorList>
            <person name="Heng Y.C."/>
            <person name="Lim A.C.H."/>
            <person name="Lee J.K.Y."/>
            <person name="Kittelmann S."/>
        </authorList>
    </citation>
    <scope>NUCLEOTIDE SEQUENCE [LARGE SCALE GENOMIC DNA]</scope>
    <source>
        <strain evidence="4 5">WILCCON 0185</strain>
    </source>
</reference>
<dbReference type="SUPFAM" id="SSF46689">
    <property type="entry name" value="Homeodomain-like"/>
    <property type="match status" value="1"/>
</dbReference>
<protein>
    <submittedName>
        <fullName evidence="4">TetR/AcrR family transcriptional regulator</fullName>
    </submittedName>
</protein>
<evidence type="ECO:0000256" key="1">
    <source>
        <dbReference type="ARBA" id="ARBA00023125"/>
    </source>
</evidence>
<proteinExistence type="predicted"/>
<accession>A0ABW8SZ09</accession>
<sequence length="175" mass="21013">MPKIIENIRENILTKGKEMLLEENYNNFNIRKLAKNCELGLGTLYNYFDNKEVLVYHIFLSDWECTIKLCDELKEEKFPLRKKLQMIYISLETFVSQYLRVFWEMSDSTQTGCPHDHYLELHKKIKELILAEHNLGNININTNIDKLSYFIMSNMLNNIKFKHLTFDEMMDYIKI</sequence>
<gene>
    <name evidence="4" type="ORF">ACJDUG_01515</name>
</gene>
<evidence type="ECO:0000313" key="5">
    <source>
        <dbReference type="Proteomes" id="UP001623591"/>
    </source>
</evidence>
<dbReference type="Pfam" id="PF00440">
    <property type="entry name" value="TetR_N"/>
    <property type="match status" value="1"/>
</dbReference>
<evidence type="ECO:0000256" key="2">
    <source>
        <dbReference type="PROSITE-ProRule" id="PRU00335"/>
    </source>
</evidence>
<dbReference type="Gene3D" id="1.10.357.10">
    <property type="entry name" value="Tetracycline Repressor, domain 2"/>
    <property type="match status" value="1"/>
</dbReference>
<feature type="domain" description="HTH tetR-type" evidence="3">
    <location>
        <begin position="6"/>
        <end position="66"/>
    </location>
</feature>
<comment type="caution">
    <text evidence="4">The sequence shown here is derived from an EMBL/GenBank/DDBJ whole genome shotgun (WGS) entry which is preliminary data.</text>
</comment>